<dbReference type="SUPFAM" id="SSF47473">
    <property type="entry name" value="EF-hand"/>
    <property type="match status" value="1"/>
</dbReference>
<evidence type="ECO:0000256" key="8">
    <source>
        <dbReference type="ARBA" id="ARBA00023136"/>
    </source>
</evidence>
<keyword evidence="2 10" id="KW-0813">Transport</keyword>
<evidence type="ECO:0000259" key="11">
    <source>
        <dbReference type="PROSITE" id="PS50222"/>
    </source>
</evidence>
<keyword evidence="13" id="KW-1185">Reference proteome</keyword>
<dbReference type="PROSITE" id="PS00018">
    <property type="entry name" value="EF_HAND_1"/>
    <property type="match status" value="1"/>
</dbReference>
<dbReference type="EMBL" id="CAJVPJ010004452">
    <property type="protein sequence ID" value="CAG8652231.1"/>
    <property type="molecule type" value="Genomic_DNA"/>
</dbReference>
<evidence type="ECO:0000256" key="9">
    <source>
        <dbReference type="PROSITE-ProRule" id="PRU00282"/>
    </source>
</evidence>
<keyword evidence="7" id="KW-0496">Mitochondrion</keyword>
<dbReference type="InterPro" id="IPR002048">
    <property type="entry name" value="EF_hand_dom"/>
</dbReference>
<evidence type="ECO:0000256" key="4">
    <source>
        <dbReference type="ARBA" id="ARBA00022737"/>
    </source>
</evidence>
<dbReference type="PANTHER" id="PTHR24089">
    <property type="entry name" value="SOLUTE CARRIER FAMILY 25"/>
    <property type="match status" value="1"/>
</dbReference>
<dbReference type="GO" id="GO:0005509">
    <property type="term" value="F:calcium ion binding"/>
    <property type="evidence" value="ECO:0007669"/>
    <property type="project" value="InterPro"/>
</dbReference>
<dbReference type="PROSITE" id="PS50920">
    <property type="entry name" value="SOLCAR"/>
    <property type="match status" value="2"/>
</dbReference>
<feature type="non-terminal residue" evidence="12">
    <location>
        <position position="393"/>
    </location>
</feature>
<dbReference type="PROSITE" id="PS50222">
    <property type="entry name" value="EF_HAND_2"/>
    <property type="match status" value="1"/>
</dbReference>
<evidence type="ECO:0000256" key="2">
    <source>
        <dbReference type="ARBA" id="ARBA00022448"/>
    </source>
</evidence>
<accession>A0A9N9H232</accession>
<proteinExistence type="inferred from homology"/>
<keyword evidence="4" id="KW-0677">Repeat</keyword>
<dbReference type="InterPro" id="IPR023395">
    <property type="entry name" value="MCP_dom_sf"/>
</dbReference>
<dbReference type="GO" id="GO:0005743">
    <property type="term" value="C:mitochondrial inner membrane"/>
    <property type="evidence" value="ECO:0007669"/>
    <property type="project" value="UniProtKB-SubCell"/>
</dbReference>
<evidence type="ECO:0000256" key="10">
    <source>
        <dbReference type="RuleBase" id="RU000488"/>
    </source>
</evidence>
<reference evidence="12" key="1">
    <citation type="submission" date="2021-06" db="EMBL/GenBank/DDBJ databases">
        <authorList>
            <person name="Kallberg Y."/>
            <person name="Tangrot J."/>
            <person name="Rosling A."/>
        </authorList>
    </citation>
    <scope>NUCLEOTIDE SEQUENCE</scope>
    <source>
        <strain evidence="12">IA702</strain>
    </source>
</reference>
<dbReference type="InterPro" id="IPR002067">
    <property type="entry name" value="MCP"/>
</dbReference>
<sequence length="393" mass="43407">EDGMRHRQASDLFAGNTSFLNKEIILLSSIPMVYSKVPTTTTASTTPSPYLAQAASLQDEQSRIRNAFAALDHDRDGYIDTRDLLNVYSKTFYGKEGLFIDEAIVNALIDLASTPSPTASPTSPSSNNISFEQFRQLINTYNINILPLSTDLAQSQKSLEALLSDLVNLGKKKETLAKQQLVMSEQQEAGNSRPTLLTWQYWTSRFSLTAVKHLIAGGVAGAVSRTVVSPLERMKILFQVQGPGNTSYHGIIPTLKKMWQEEGLVGFLRGNGTNVIRIVPYSATQFAAYEKYKRLLLEEGKEELDAKRRLTAGALAGITSVTCTYPLDLVRTRLSVQSGTIGRREVQKMLPGIWTTMKHIYKTEGGLFALYRGLSPTLVGVAPYVGLNFHAYE</sequence>
<dbReference type="OrthoDB" id="270584at2759"/>
<dbReference type="GO" id="GO:0055085">
    <property type="term" value="P:transmembrane transport"/>
    <property type="evidence" value="ECO:0007669"/>
    <property type="project" value="InterPro"/>
</dbReference>
<dbReference type="Gene3D" id="1.10.238.10">
    <property type="entry name" value="EF-hand"/>
    <property type="match status" value="1"/>
</dbReference>
<evidence type="ECO:0000256" key="7">
    <source>
        <dbReference type="ARBA" id="ARBA00023128"/>
    </source>
</evidence>
<keyword evidence="3 9" id="KW-0812">Transmembrane</keyword>
<dbReference type="SUPFAM" id="SSF103506">
    <property type="entry name" value="Mitochondrial carrier"/>
    <property type="match status" value="1"/>
</dbReference>
<evidence type="ECO:0000256" key="5">
    <source>
        <dbReference type="ARBA" id="ARBA00022837"/>
    </source>
</evidence>
<evidence type="ECO:0000313" key="13">
    <source>
        <dbReference type="Proteomes" id="UP000789572"/>
    </source>
</evidence>
<keyword evidence="8 9" id="KW-0472">Membrane</keyword>
<organism evidence="12 13">
    <name type="scientific">Paraglomus occultum</name>
    <dbReference type="NCBI Taxonomy" id="144539"/>
    <lineage>
        <taxon>Eukaryota</taxon>
        <taxon>Fungi</taxon>
        <taxon>Fungi incertae sedis</taxon>
        <taxon>Mucoromycota</taxon>
        <taxon>Glomeromycotina</taxon>
        <taxon>Glomeromycetes</taxon>
        <taxon>Paraglomerales</taxon>
        <taxon>Paraglomeraceae</taxon>
        <taxon>Paraglomus</taxon>
    </lineage>
</organism>
<feature type="repeat" description="Solcar" evidence="9">
    <location>
        <begin position="304"/>
        <end position="393"/>
    </location>
</feature>
<feature type="non-terminal residue" evidence="12">
    <location>
        <position position="1"/>
    </location>
</feature>
<dbReference type="InterPro" id="IPR011992">
    <property type="entry name" value="EF-hand-dom_pair"/>
</dbReference>
<dbReference type="InterPro" id="IPR018247">
    <property type="entry name" value="EF_Hand_1_Ca_BS"/>
</dbReference>
<evidence type="ECO:0000313" key="12">
    <source>
        <dbReference type="EMBL" id="CAG8652231.1"/>
    </source>
</evidence>
<feature type="repeat" description="Solcar" evidence="9">
    <location>
        <begin position="208"/>
        <end position="295"/>
    </location>
</feature>
<dbReference type="InterPro" id="IPR018108">
    <property type="entry name" value="MCP_transmembrane"/>
</dbReference>
<gene>
    <name evidence="12" type="ORF">POCULU_LOCUS10011</name>
</gene>
<evidence type="ECO:0000256" key="1">
    <source>
        <dbReference type="ARBA" id="ARBA00004448"/>
    </source>
</evidence>
<dbReference type="Gene3D" id="1.50.40.10">
    <property type="entry name" value="Mitochondrial carrier domain"/>
    <property type="match status" value="1"/>
</dbReference>
<comment type="subcellular location">
    <subcellularLocation>
        <location evidence="1">Mitochondrion inner membrane</location>
        <topology evidence="1">Multi-pass membrane protein</topology>
    </subcellularLocation>
</comment>
<evidence type="ECO:0000256" key="3">
    <source>
        <dbReference type="ARBA" id="ARBA00022692"/>
    </source>
</evidence>
<dbReference type="AlphaFoldDB" id="A0A9N9H232"/>
<protein>
    <submittedName>
        <fullName evidence="12">10986_t:CDS:1</fullName>
    </submittedName>
</protein>
<feature type="domain" description="EF-hand" evidence="11">
    <location>
        <begin position="59"/>
        <end position="94"/>
    </location>
</feature>
<keyword evidence="6" id="KW-1133">Transmembrane helix</keyword>
<comment type="caution">
    <text evidence="12">The sequence shown here is derived from an EMBL/GenBank/DDBJ whole genome shotgun (WGS) entry which is preliminary data.</text>
</comment>
<dbReference type="Pfam" id="PF00153">
    <property type="entry name" value="Mito_carr"/>
    <property type="match status" value="2"/>
</dbReference>
<name>A0A9N9H232_9GLOM</name>
<keyword evidence="5" id="KW-0106">Calcium</keyword>
<comment type="similarity">
    <text evidence="10">Belongs to the mitochondrial carrier (TC 2.A.29) family.</text>
</comment>
<evidence type="ECO:0000256" key="6">
    <source>
        <dbReference type="ARBA" id="ARBA00022989"/>
    </source>
</evidence>
<dbReference type="Proteomes" id="UP000789572">
    <property type="component" value="Unassembled WGS sequence"/>
</dbReference>
<dbReference type="PRINTS" id="PR00926">
    <property type="entry name" value="MITOCARRIER"/>
</dbReference>